<protein>
    <recommendedName>
        <fullName evidence="3">TfoX N-terminal domain-containing protein</fullName>
    </recommendedName>
</protein>
<gene>
    <name evidence="1" type="ORF">SAMN06295885_2503</name>
</gene>
<organism evidence="1 2">
    <name type="scientific">Rathayibacter oskolensis</name>
    <dbReference type="NCBI Taxonomy" id="1891671"/>
    <lineage>
        <taxon>Bacteria</taxon>
        <taxon>Bacillati</taxon>
        <taxon>Actinomycetota</taxon>
        <taxon>Actinomycetes</taxon>
        <taxon>Micrococcales</taxon>
        <taxon>Microbacteriaceae</taxon>
        <taxon>Rathayibacter</taxon>
    </lineage>
</organism>
<evidence type="ECO:0000313" key="1">
    <source>
        <dbReference type="EMBL" id="SMH45234.1"/>
    </source>
</evidence>
<dbReference type="STRING" id="1891671.SAMN06295885_2503"/>
<reference evidence="2" key="1">
    <citation type="submission" date="2017-04" db="EMBL/GenBank/DDBJ databases">
        <authorList>
            <person name="Varghese N."/>
            <person name="Submissions S."/>
        </authorList>
    </citation>
    <scope>NUCLEOTIDE SEQUENCE [LARGE SCALE GENOMIC DNA]</scope>
    <source>
        <strain evidence="2">VKM Ac-2121</strain>
    </source>
</reference>
<dbReference type="OrthoDB" id="8779526at2"/>
<keyword evidence="2" id="KW-1185">Reference proteome</keyword>
<dbReference type="RefSeq" id="WP_085476893.1">
    <property type="nucleotide sequence ID" value="NZ_FXBM01000002.1"/>
</dbReference>
<accession>A0A1X7P3H4</accession>
<evidence type="ECO:0008006" key="3">
    <source>
        <dbReference type="Google" id="ProtNLM"/>
    </source>
</evidence>
<proteinExistence type="predicted"/>
<dbReference type="AlphaFoldDB" id="A0A1X7P3H4"/>
<name>A0A1X7P3H4_9MICO</name>
<evidence type="ECO:0000313" key="2">
    <source>
        <dbReference type="Proteomes" id="UP000193711"/>
    </source>
</evidence>
<dbReference type="Proteomes" id="UP000193711">
    <property type="component" value="Unassembled WGS sequence"/>
</dbReference>
<dbReference type="EMBL" id="FXBM01000002">
    <property type="protein sequence ID" value="SMH45234.1"/>
    <property type="molecule type" value="Genomic_DNA"/>
</dbReference>
<sequence>MAIPIEDRRRLLEELIEHSAIDDVDIATMFGSPAIRHRGKVVCFLSHDAQLIVKLTREDTLGLIGEGRAEPVVMGARTLREWVSVPRLDDDRAALEHWTPHVLTALGYARANASSPVTPAGGRSGGGPRRSG</sequence>